<reference evidence="2" key="1">
    <citation type="submission" date="2014-09" db="EMBL/GenBank/DDBJ databases">
        <authorList>
            <person name="Magalhaes I.L.F."/>
            <person name="Oliveira U."/>
            <person name="Santos F.R."/>
            <person name="Vidigal T.H.D.A."/>
            <person name="Brescovit A.D."/>
            <person name="Santos A.J."/>
        </authorList>
    </citation>
    <scope>NUCLEOTIDE SEQUENCE</scope>
    <source>
        <tissue evidence="2">Shoot tissue taken approximately 20 cm above the soil surface</tissue>
    </source>
</reference>
<protein>
    <submittedName>
        <fullName evidence="2">Uncharacterized protein</fullName>
    </submittedName>
</protein>
<reference evidence="2" key="2">
    <citation type="journal article" date="2015" name="Data Brief">
        <title>Shoot transcriptome of the giant reed, Arundo donax.</title>
        <authorList>
            <person name="Barrero R.A."/>
            <person name="Guerrero F.D."/>
            <person name="Moolhuijzen P."/>
            <person name="Goolsby J.A."/>
            <person name="Tidwell J."/>
            <person name="Bellgard S.E."/>
            <person name="Bellgard M.I."/>
        </authorList>
    </citation>
    <scope>NUCLEOTIDE SEQUENCE</scope>
    <source>
        <tissue evidence="2">Shoot tissue taken approximately 20 cm above the soil surface</tissue>
    </source>
</reference>
<feature type="region of interest" description="Disordered" evidence="1">
    <location>
        <begin position="323"/>
        <end position="391"/>
    </location>
</feature>
<name>A0A0A9CYF1_ARUDO</name>
<feature type="compositionally biased region" description="Low complexity" evidence="1">
    <location>
        <begin position="325"/>
        <end position="341"/>
    </location>
</feature>
<accession>A0A0A9CYF1</accession>
<dbReference type="PANTHER" id="PTHR46619:SF2">
    <property type="entry name" value="XS DOMAIN PROTEIN"/>
    <property type="match status" value="1"/>
</dbReference>
<feature type="compositionally biased region" description="Basic and acidic residues" evidence="1">
    <location>
        <begin position="1"/>
        <end position="10"/>
    </location>
</feature>
<feature type="region of interest" description="Disordered" evidence="1">
    <location>
        <begin position="498"/>
        <end position="525"/>
    </location>
</feature>
<feature type="compositionally biased region" description="Basic and acidic residues" evidence="1">
    <location>
        <begin position="53"/>
        <end position="112"/>
    </location>
</feature>
<evidence type="ECO:0000256" key="1">
    <source>
        <dbReference type="SAM" id="MobiDB-lite"/>
    </source>
</evidence>
<dbReference type="EMBL" id="GBRH01218442">
    <property type="protein sequence ID" value="JAD79453.1"/>
    <property type="molecule type" value="Transcribed_RNA"/>
</dbReference>
<evidence type="ECO:0000313" key="2">
    <source>
        <dbReference type="EMBL" id="JAD79453.1"/>
    </source>
</evidence>
<feature type="region of interest" description="Disordered" evidence="1">
    <location>
        <begin position="666"/>
        <end position="689"/>
    </location>
</feature>
<dbReference type="PANTHER" id="PTHR46619">
    <property type="entry name" value="RNA RECOGNITION MOTIF XS DOMAIN PROTEIN-RELATED"/>
    <property type="match status" value="1"/>
</dbReference>
<sequence length="707" mass="78474">MGYGADRDSTPPRGGRLGYCGDRDLTPPRGGRTGYGGDRDPSLPRGGRTGYGGDHDPPGRGHLGYDDPRDMPGRGRRDYGDDRDGSRRGPRDYGRVPYRDERDRSGRGDRDASGSYEAPPEYMHPDHPSNLGRPSLRAGKKESYFGGPSDWSLNRDSEYFGGPGRRSINKERELFGDDGMTLRISATESGRTSALYQDRRSPPLPPQAVLSPPPPPLYPSVLPIETGLFTGGSAMEANDGFGAGSTRLLRDDGEFKYHEHLRDPYVGRGREIGRNYLGNRDALVKEDVGTERLFCAGGAPVGRDRETERLYSSRRMLGSGLVPCSQLKQSGDSSSSLLAKDQPYGMHSEPGYEPSNGYIMDGLGRPSHDSLGHGSGHGRLSGSSLEHGSGRGDEALLDITRQVHSKHALRAESMEYDAHDEYGTRDPINGTYVAPENLHGSVLHNLRHMSGSASLRGLKGERINHHLRLPHRMEEDEDSFQAMRHDTEHNVQHSYDADAPIQYPPARGGNDRHSHSPGTEPIGIARQPARQHEFASFEDLSDQEVSPMVSRKRYRSPAYSDDEMDMYQVGDGFTGRKYYADDMDAYDLSPSRMSRSYDMVDDGDEYARYEILTSRNVFSRLALPDETIGEWTDVDQGNHPHAKMLAYERPKHKPISQRLSRPFAQSQFGGPSMYGRGRGGGGMTKSAKKETENCCSSIPWWIYIREN</sequence>
<feature type="region of interest" description="Disordered" evidence="1">
    <location>
        <begin position="1"/>
        <end position="155"/>
    </location>
</feature>
<proteinExistence type="predicted"/>
<organism evidence="2">
    <name type="scientific">Arundo donax</name>
    <name type="common">Giant reed</name>
    <name type="synonym">Donax arundinaceus</name>
    <dbReference type="NCBI Taxonomy" id="35708"/>
    <lineage>
        <taxon>Eukaryota</taxon>
        <taxon>Viridiplantae</taxon>
        <taxon>Streptophyta</taxon>
        <taxon>Embryophyta</taxon>
        <taxon>Tracheophyta</taxon>
        <taxon>Spermatophyta</taxon>
        <taxon>Magnoliopsida</taxon>
        <taxon>Liliopsida</taxon>
        <taxon>Poales</taxon>
        <taxon>Poaceae</taxon>
        <taxon>PACMAD clade</taxon>
        <taxon>Arundinoideae</taxon>
        <taxon>Arundineae</taxon>
        <taxon>Arundo</taxon>
    </lineage>
</organism>
<dbReference type="AlphaFoldDB" id="A0A0A9CYF1"/>